<evidence type="ECO:0000313" key="4">
    <source>
        <dbReference type="Proteomes" id="UP001198182"/>
    </source>
</evidence>
<keyword evidence="4" id="KW-1185">Reference proteome</keyword>
<proteinExistence type="predicted"/>
<name>A0AAE3EA91_9FIRM</name>
<sequence length="894" mass="99986">MKKKEVLLLLAVFCMGLSLTGCGSDSSKESSQASTEAPTEAETSTVAAEASIPTEYVHLITDKEIEIGTPEAVDQATAEAEIKVQVDGADAAYEYLSWFDGMLNLRLTEAVADPATAKITVSIGGKEETAEYVPFYTEEKVLRNVFIPVRGNENSGLNDTYDYNYVLDYCQGGMYQILGQSDYTGLEAHNNGMEIVVVGADQSVYMAPEYRELYNADDAATRRTIPGTKEKPIIVTTADDVMRQDSSGDMKRKKSDRFEMIHDFAQLFWEIGVTPGWEKYPLSINDDPDAYNYVKHLEDAYAAAKAANLWPGTAMMESVENYFTYGTMVWFETIPESADGSWQKETFPVNTRTEMQAYDPDLYSVMVEVYTEYKYFCGTADQCNTAVDSEIRVNQPWYKHNQVDNYDINGEAYAPLAIVETNLISANQVELVFNREVRDLDELRTATNWQVEWTKDGNTVTFTGDGTGDTALICQRYQWKTLTLQLGDYEAEVNVSNGSIGSSIMGFTEKDLKNAGEWVKNDPEVKVSETALEKGEYIDVEKLMSERGAGIDGTLTVKLVNGGDKICDWADNALGDVNNEAVFKPYLGQAYRSEKAGVYVYADNDVKRSSLELAGAYIDIILSNETDNIGQKIADGMVKTNRGAQIIAYGHHAYQQPDLRFAYDNDLYMYYLYVEGFGGGICQTTEANLCRDLAFTRYKGEFILGHEFAHTIESSTEVYLPELYDEIGAVYEGRAYDRTDGSTRWPEETYAGSNRAEYFATLSNIWHGTMRESASGTWDGTLSPINTREELYRYDPVGYELMKKIYFNGDTNLWYTDGTAVEADASNDDILKWGATFPESLTDTYPDAHWVLWAASNSYDFDPANPEGDGIALPADKVNYHPYYGEPGMENPAR</sequence>
<feature type="chain" id="PRO_5041925686" evidence="2">
    <location>
        <begin position="24"/>
        <end position="894"/>
    </location>
</feature>
<dbReference type="EMBL" id="JAJEQR010000016">
    <property type="protein sequence ID" value="MCC2230760.1"/>
    <property type="molecule type" value="Genomic_DNA"/>
</dbReference>
<dbReference type="RefSeq" id="WP_308453398.1">
    <property type="nucleotide sequence ID" value="NZ_JAJEQR010000016.1"/>
</dbReference>
<evidence type="ECO:0000313" key="3">
    <source>
        <dbReference type="EMBL" id="MCC2230760.1"/>
    </source>
</evidence>
<protein>
    <submittedName>
        <fullName evidence="3">Uncharacterized protein</fullName>
    </submittedName>
</protein>
<feature type="signal peptide" evidence="2">
    <location>
        <begin position="1"/>
        <end position="23"/>
    </location>
</feature>
<dbReference type="AlphaFoldDB" id="A0AAE3EA91"/>
<reference evidence="3" key="1">
    <citation type="submission" date="2021-10" db="EMBL/GenBank/DDBJ databases">
        <title>Anaerobic single-cell dispensing facilitates the cultivation of human gut bacteria.</title>
        <authorList>
            <person name="Afrizal A."/>
        </authorList>
    </citation>
    <scope>NUCLEOTIDE SEQUENCE</scope>
    <source>
        <strain evidence="3">CLA-AA-H215</strain>
    </source>
</reference>
<evidence type="ECO:0000256" key="1">
    <source>
        <dbReference type="SAM" id="MobiDB-lite"/>
    </source>
</evidence>
<feature type="compositionally biased region" description="Low complexity" evidence="1">
    <location>
        <begin position="29"/>
        <end position="47"/>
    </location>
</feature>
<accession>A0AAE3EA91</accession>
<comment type="caution">
    <text evidence="3">The sequence shown here is derived from an EMBL/GenBank/DDBJ whole genome shotgun (WGS) entry which is preliminary data.</text>
</comment>
<keyword evidence="2" id="KW-0732">Signal</keyword>
<dbReference type="PROSITE" id="PS51257">
    <property type="entry name" value="PROKAR_LIPOPROTEIN"/>
    <property type="match status" value="1"/>
</dbReference>
<feature type="region of interest" description="Disordered" evidence="1">
    <location>
        <begin position="22"/>
        <end position="47"/>
    </location>
</feature>
<dbReference type="Proteomes" id="UP001198182">
    <property type="component" value="Unassembled WGS sequence"/>
</dbReference>
<gene>
    <name evidence="3" type="ORF">LKD81_07060</name>
</gene>
<organism evidence="3 4">
    <name type="scientific">Hominifimenecus microfluidus</name>
    <dbReference type="NCBI Taxonomy" id="2885348"/>
    <lineage>
        <taxon>Bacteria</taxon>
        <taxon>Bacillati</taxon>
        <taxon>Bacillota</taxon>
        <taxon>Clostridia</taxon>
        <taxon>Lachnospirales</taxon>
        <taxon>Lachnospiraceae</taxon>
        <taxon>Hominifimenecus</taxon>
    </lineage>
</organism>
<evidence type="ECO:0000256" key="2">
    <source>
        <dbReference type="SAM" id="SignalP"/>
    </source>
</evidence>